<dbReference type="EMBL" id="JAPWTK010000312">
    <property type="protein sequence ID" value="KAJ8942834.1"/>
    <property type="molecule type" value="Genomic_DNA"/>
</dbReference>
<dbReference type="Proteomes" id="UP001162162">
    <property type="component" value="Unassembled WGS sequence"/>
</dbReference>
<evidence type="ECO:0000313" key="2">
    <source>
        <dbReference type="Proteomes" id="UP001162162"/>
    </source>
</evidence>
<dbReference type="PANTHER" id="PTHR47326:SF1">
    <property type="entry name" value="HTH PSQ-TYPE DOMAIN-CONTAINING PROTEIN"/>
    <property type="match status" value="1"/>
</dbReference>
<gene>
    <name evidence="1" type="ORF">NQ318_022849</name>
</gene>
<comment type="caution">
    <text evidence="1">The sequence shown here is derived from an EMBL/GenBank/DDBJ whole genome shotgun (WGS) entry which is preliminary data.</text>
</comment>
<evidence type="ECO:0000313" key="1">
    <source>
        <dbReference type="EMBL" id="KAJ8942834.1"/>
    </source>
</evidence>
<proteinExistence type="predicted"/>
<organism evidence="1 2">
    <name type="scientific">Aromia moschata</name>
    <dbReference type="NCBI Taxonomy" id="1265417"/>
    <lineage>
        <taxon>Eukaryota</taxon>
        <taxon>Metazoa</taxon>
        <taxon>Ecdysozoa</taxon>
        <taxon>Arthropoda</taxon>
        <taxon>Hexapoda</taxon>
        <taxon>Insecta</taxon>
        <taxon>Pterygota</taxon>
        <taxon>Neoptera</taxon>
        <taxon>Endopterygota</taxon>
        <taxon>Coleoptera</taxon>
        <taxon>Polyphaga</taxon>
        <taxon>Cucujiformia</taxon>
        <taxon>Chrysomeloidea</taxon>
        <taxon>Cerambycidae</taxon>
        <taxon>Cerambycinae</taxon>
        <taxon>Callichromatini</taxon>
        <taxon>Aromia</taxon>
    </lineage>
</organism>
<dbReference type="AlphaFoldDB" id="A0AAV8XVX0"/>
<accession>A0AAV8XVX0</accession>
<dbReference type="PANTHER" id="PTHR47326">
    <property type="entry name" value="TRANSPOSABLE ELEMENT TC3 TRANSPOSASE-LIKE PROTEIN"/>
    <property type="match status" value="1"/>
</dbReference>
<keyword evidence="2" id="KW-1185">Reference proteome</keyword>
<reference evidence="1" key="1">
    <citation type="journal article" date="2023" name="Insect Mol. Biol.">
        <title>Genome sequencing provides insights into the evolution of gene families encoding plant cell wall-degrading enzymes in longhorned beetles.</title>
        <authorList>
            <person name="Shin N.R."/>
            <person name="Okamura Y."/>
            <person name="Kirsch R."/>
            <person name="Pauchet Y."/>
        </authorList>
    </citation>
    <scope>NUCLEOTIDE SEQUENCE</scope>
    <source>
        <strain evidence="1">AMC_N1</strain>
    </source>
</reference>
<protein>
    <submittedName>
        <fullName evidence="1">Uncharacterized protein</fullName>
    </submittedName>
</protein>
<sequence length="125" mass="14641">MHPYKLVPTNELAEDDFDRPILFCAQTMQVIDGNSLQIDNVLFSDESTFTLHGHVNRQDCRYWSRANPHWMRELKPDVQMVDDKMVEPNTNEHTVLVITLRFIVWRVGEMELDESDVLPQPDSRA</sequence>
<name>A0AAV8XVX0_9CUCU</name>